<keyword evidence="9" id="KW-0472">Membrane</keyword>
<evidence type="ECO:0000313" key="13">
    <source>
        <dbReference type="Proteomes" id="UP000199512"/>
    </source>
</evidence>
<accession>A0A1H8IQL8</accession>
<evidence type="ECO:0000256" key="9">
    <source>
        <dbReference type="ARBA" id="ARBA00023136"/>
    </source>
</evidence>
<keyword evidence="8" id="KW-1278">Translocase</keyword>
<evidence type="ECO:0000256" key="10">
    <source>
        <dbReference type="ARBA" id="ARBA00025157"/>
    </source>
</evidence>
<dbReference type="GO" id="GO:0016887">
    <property type="term" value="F:ATP hydrolysis activity"/>
    <property type="evidence" value="ECO:0007669"/>
    <property type="project" value="InterPro"/>
</dbReference>
<dbReference type="InterPro" id="IPR003593">
    <property type="entry name" value="AAA+_ATPase"/>
</dbReference>
<dbReference type="STRING" id="215200.SAMN05216454_1098"/>
<keyword evidence="5" id="KW-0677">Repeat</keyword>
<gene>
    <name evidence="12" type="ORF">SAMN05216454_1098</name>
</gene>
<protein>
    <submittedName>
        <fullName evidence="12">Energy-coupling factor transport system ATP-binding protein</fullName>
    </submittedName>
</protein>
<dbReference type="CDD" id="cd03225">
    <property type="entry name" value="ABC_cobalt_CbiO_domain1"/>
    <property type="match status" value="1"/>
</dbReference>
<dbReference type="PROSITE" id="PS50893">
    <property type="entry name" value="ABC_TRANSPORTER_2"/>
    <property type="match status" value="2"/>
</dbReference>
<keyword evidence="4" id="KW-1003">Cell membrane</keyword>
<dbReference type="InterPro" id="IPR003439">
    <property type="entry name" value="ABC_transporter-like_ATP-bd"/>
</dbReference>
<dbReference type="GO" id="GO:0005524">
    <property type="term" value="F:ATP binding"/>
    <property type="evidence" value="ECO:0007669"/>
    <property type="project" value="UniProtKB-KW"/>
</dbReference>
<dbReference type="InterPro" id="IPR015856">
    <property type="entry name" value="ABC_transpr_CbiO/EcfA_su"/>
</dbReference>
<dbReference type="SMART" id="SM00382">
    <property type="entry name" value="AAA"/>
    <property type="match status" value="2"/>
</dbReference>
<keyword evidence="3" id="KW-0813">Transport</keyword>
<comment type="similarity">
    <text evidence="2">Belongs to the ABC transporter superfamily.</text>
</comment>
<keyword evidence="13" id="KW-1185">Reference proteome</keyword>
<feature type="domain" description="ABC transporter" evidence="11">
    <location>
        <begin position="268"/>
        <end position="489"/>
    </location>
</feature>
<dbReference type="PROSITE" id="PS00211">
    <property type="entry name" value="ABC_TRANSPORTER_1"/>
    <property type="match status" value="1"/>
</dbReference>
<comment type="function">
    <text evidence="10">Probably part of an ABC transporter complex. Responsible for energy coupling to the transport system.</text>
</comment>
<dbReference type="Proteomes" id="UP000199512">
    <property type="component" value="Unassembled WGS sequence"/>
</dbReference>
<dbReference type="GO" id="GO:0043190">
    <property type="term" value="C:ATP-binding cassette (ABC) transporter complex"/>
    <property type="evidence" value="ECO:0007669"/>
    <property type="project" value="TreeGrafter"/>
</dbReference>
<evidence type="ECO:0000256" key="5">
    <source>
        <dbReference type="ARBA" id="ARBA00022737"/>
    </source>
</evidence>
<evidence type="ECO:0000313" key="12">
    <source>
        <dbReference type="EMBL" id="SEN71200.1"/>
    </source>
</evidence>
<evidence type="ECO:0000256" key="6">
    <source>
        <dbReference type="ARBA" id="ARBA00022741"/>
    </source>
</evidence>
<dbReference type="Gene3D" id="3.40.50.300">
    <property type="entry name" value="P-loop containing nucleotide triphosphate hydrolases"/>
    <property type="match status" value="2"/>
</dbReference>
<evidence type="ECO:0000256" key="8">
    <source>
        <dbReference type="ARBA" id="ARBA00022967"/>
    </source>
</evidence>
<evidence type="ECO:0000256" key="7">
    <source>
        <dbReference type="ARBA" id="ARBA00022840"/>
    </source>
</evidence>
<dbReference type="SUPFAM" id="SSF52540">
    <property type="entry name" value="P-loop containing nucleoside triphosphate hydrolases"/>
    <property type="match status" value="2"/>
</dbReference>
<comment type="subcellular location">
    <subcellularLocation>
        <location evidence="1">Cell membrane</location>
        <topology evidence="1">Peripheral membrane protein</topology>
    </subcellularLocation>
</comment>
<dbReference type="InterPro" id="IPR050095">
    <property type="entry name" value="ECF_ABC_transporter_ATP-bd"/>
</dbReference>
<keyword evidence="7 12" id="KW-0067">ATP-binding</keyword>
<proteinExistence type="inferred from homology"/>
<dbReference type="InterPro" id="IPR027417">
    <property type="entry name" value="P-loop_NTPase"/>
</dbReference>
<dbReference type="Pfam" id="PF00005">
    <property type="entry name" value="ABC_tran"/>
    <property type="match status" value="2"/>
</dbReference>
<dbReference type="RefSeq" id="WP_091975711.1">
    <property type="nucleotide sequence ID" value="NZ_CAUWDX010000012.1"/>
</dbReference>
<evidence type="ECO:0000256" key="1">
    <source>
        <dbReference type="ARBA" id="ARBA00004202"/>
    </source>
</evidence>
<name>A0A1H8IQL8_9FIRM</name>
<evidence type="ECO:0000256" key="4">
    <source>
        <dbReference type="ARBA" id="ARBA00022475"/>
    </source>
</evidence>
<sequence>MEIINLKNVSFKYHNVPINSLKNINLKILKGEVILLTGRSGCGKTTLTRTINGLIPKFYEGVLKGQVLINGRSIKDLKSYELASFVGTVFQDPRTQFFTTETVSECAFGCENLHFPSDVIKERVDEVFSLFQIEELKNRSIFSLSSGEKQKIAIASICAVNPEVYIFDEPSANLDMRSTMQLATVIKKLKDMGKTIIISEHRLYYLHGIVDRVIYMENGEIIDETSFEKAFLLKDEEIEERGLRLFDLSSIKKPDHSYKTIGTEEILYEVENLTVRLGGRKIIEDISIKVDSENCGIVGIIGKNGVGKTTLAKVLCGIIKSKNGKVTLNGKKLSTRECLKTSYFVMQDADYQLFTESVHDEMLLGKKSSKDLNEKIEKSLKELNLDACINQHPMSLSGGQKQRVSIAIATIDEAKIVFFDEPTSGLDGENMRHVSQILKEISREKIIFIISHDIEFIANTCERVLCLHEGKVFDDFILGHENLSKLKALLE</sequence>
<reference evidence="12 13" key="1">
    <citation type="submission" date="2016-10" db="EMBL/GenBank/DDBJ databases">
        <authorList>
            <person name="de Groot N.N."/>
        </authorList>
    </citation>
    <scope>NUCLEOTIDE SEQUENCE [LARGE SCALE GENOMIC DNA]</scope>
    <source>
        <strain evidence="12 13">Calf135</strain>
    </source>
</reference>
<dbReference type="PANTHER" id="PTHR43553:SF23">
    <property type="entry name" value="ABC TRANSPORTER ATP-BINDING COMPONENT"/>
    <property type="match status" value="1"/>
</dbReference>
<feature type="domain" description="ABC transporter" evidence="11">
    <location>
        <begin position="4"/>
        <end position="243"/>
    </location>
</feature>
<dbReference type="InterPro" id="IPR017871">
    <property type="entry name" value="ABC_transporter-like_CS"/>
</dbReference>
<dbReference type="GO" id="GO:0042626">
    <property type="term" value="F:ATPase-coupled transmembrane transporter activity"/>
    <property type="evidence" value="ECO:0007669"/>
    <property type="project" value="TreeGrafter"/>
</dbReference>
<dbReference type="PANTHER" id="PTHR43553">
    <property type="entry name" value="HEAVY METAL TRANSPORTER"/>
    <property type="match status" value="1"/>
</dbReference>
<evidence type="ECO:0000259" key="11">
    <source>
        <dbReference type="PROSITE" id="PS50893"/>
    </source>
</evidence>
<dbReference type="FunFam" id="3.40.50.300:FF:000224">
    <property type="entry name" value="Energy-coupling factor transporter ATP-binding protein EcfA"/>
    <property type="match status" value="1"/>
</dbReference>
<keyword evidence="6" id="KW-0547">Nucleotide-binding</keyword>
<dbReference type="EMBL" id="FODF01000009">
    <property type="protein sequence ID" value="SEN71200.1"/>
    <property type="molecule type" value="Genomic_DNA"/>
</dbReference>
<evidence type="ECO:0000256" key="3">
    <source>
        <dbReference type="ARBA" id="ARBA00022448"/>
    </source>
</evidence>
<dbReference type="OrthoDB" id="501320at2"/>
<organism evidence="12 13">
    <name type="scientific">Peptostreptococcus russellii</name>
    <dbReference type="NCBI Taxonomy" id="215200"/>
    <lineage>
        <taxon>Bacteria</taxon>
        <taxon>Bacillati</taxon>
        <taxon>Bacillota</taxon>
        <taxon>Clostridia</taxon>
        <taxon>Peptostreptococcales</taxon>
        <taxon>Peptostreptococcaceae</taxon>
        <taxon>Peptostreptococcus</taxon>
    </lineage>
</organism>
<evidence type="ECO:0000256" key="2">
    <source>
        <dbReference type="ARBA" id="ARBA00005417"/>
    </source>
</evidence>
<dbReference type="AlphaFoldDB" id="A0A1H8IQL8"/>